<accession>A0A6J4QTA9</accession>
<proteinExistence type="predicted"/>
<sequence>GAPLRRGFPEAGLAPLSLAGVPRCAPLRSGHHPSESSAEVRWVGRRFPLHHRCFGNRLGEGLL</sequence>
<name>A0A6J4QTA9_9ACTN</name>
<dbReference type="AlphaFoldDB" id="A0A6J4QTA9"/>
<gene>
    <name evidence="1" type="ORF">AVDCRST_MAG28-1160</name>
</gene>
<reference evidence="1" key="1">
    <citation type="submission" date="2020-02" db="EMBL/GenBank/DDBJ databases">
        <authorList>
            <person name="Meier V. D."/>
        </authorList>
    </citation>
    <scope>NUCLEOTIDE SEQUENCE</scope>
    <source>
        <strain evidence="1">AVDCRST_MAG28</strain>
    </source>
</reference>
<organism evidence="1">
    <name type="scientific">uncultured Rubrobacteraceae bacterium</name>
    <dbReference type="NCBI Taxonomy" id="349277"/>
    <lineage>
        <taxon>Bacteria</taxon>
        <taxon>Bacillati</taxon>
        <taxon>Actinomycetota</taxon>
        <taxon>Rubrobacteria</taxon>
        <taxon>Rubrobacterales</taxon>
        <taxon>Rubrobacteraceae</taxon>
        <taxon>environmental samples</taxon>
    </lineage>
</organism>
<evidence type="ECO:0000313" key="1">
    <source>
        <dbReference type="EMBL" id="CAA9448894.1"/>
    </source>
</evidence>
<feature type="non-terminal residue" evidence="1">
    <location>
        <position position="1"/>
    </location>
</feature>
<protein>
    <submittedName>
        <fullName evidence="1">Uncharacterized protein</fullName>
    </submittedName>
</protein>
<dbReference type="EMBL" id="CADCVE010000025">
    <property type="protein sequence ID" value="CAA9448894.1"/>
    <property type="molecule type" value="Genomic_DNA"/>
</dbReference>
<feature type="non-terminal residue" evidence="1">
    <location>
        <position position="63"/>
    </location>
</feature>